<dbReference type="AlphaFoldDB" id="Q6D349"/>
<dbReference type="EMBL" id="BX950851">
    <property type="protein sequence ID" value="CAG75795.1"/>
    <property type="molecule type" value="Genomic_DNA"/>
</dbReference>
<accession>Q6D349</accession>
<dbReference type="HOGENOM" id="CLU_183016_0_0_6"/>
<dbReference type="STRING" id="218491.ECA2895"/>
<proteinExistence type="predicted"/>
<evidence type="ECO:0000313" key="1">
    <source>
        <dbReference type="EMBL" id="CAG75795.1"/>
    </source>
</evidence>
<keyword evidence="2" id="KW-1185">Reference proteome</keyword>
<reference evidence="1" key="1">
    <citation type="submission" date="2004-02" db="EMBL/GenBank/DDBJ databases">
        <title>The genome sequence of the enterobacterial phytopathogen Erwinia carotovora subsp. atroseptica SCRI1043 and functional genomic identification of novel virulence factors.</title>
        <authorList>
            <person name="Bell K.S."/>
            <person name="Sebaihia M."/>
            <person name="Pritchard L."/>
            <person name="Holden M."/>
            <person name="Hyman L.J."/>
            <person name="Holeva M.C."/>
            <person name="Thomson N.R."/>
            <person name="Bentley S.D."/>
            <person name="Churcher C."/>
            <person name="Mungall K."/>
            <person name="Atkin R."/>
            <person name="Bason N."/>
            <person name="Brooks K."/>
            <person name="Chillingworth T."/>
            <person name="Clark K."/>
            <person name="Doggett J."/>
            <person name="Fraser A."/>
            <person name="Hance Z."/>
            <person name="Hauser H."/>
            <person name="Jagels K."/>
            <person name="Moule S."/>
            <person name="Norbertczak H."/>
            <person name="Ormond D."/>
            <person name="Price C."/>
            <person name="Quail M.A."/>
            <person name="Sanders M."/>
            <person name="Walker D."/>
            <person name="Whitehead S."/>
            <person name="Salmond G.P.C."/>
            <person name="Birch P.R.J."/>
            <person name="Barrell B.G."/>
            <person name="Parkhill J."/>
            <person name="Toth I.K."/>
        </authorList>
    </citation>
    <scope>NUCLEOTIDE SEQUENCE</scope>
    <source>
        <strain evidence="1">SCRI1043</strain>
    </source>
</reference>
<name>Q6D349_PECAS</name>
<evidence type="ECO:0000313" key="2">
    <source>
        <dbReference type="Proteomes" id="UP000007966"/>
    </source>
</evidence>
<dbReference type="Proteomes" id="UP000007966">
    <property type="component" value="Chromosome"/>
</dbReference>
<dbReference type="eggNOG" id="ENOG5033840">
    <property type="taxonomic scope" value="Bacteria"/>
</dbReference>
<gene>
    <name evidence="1" type="ordered locus">ECA2895</name>
</gene>
<protein>
    <submittedName>
        <fullName evidence="1">Uncharacterized protein</fullName>
    </submittedName>
</protein>
<organism evidence="1 2">
    <name type="scientific">Pectobacterium atrosepticum (strain SCRI 1043 / ATCC BAA-672)</name>
    <name type="common">Erwinia carotovora subsp. atroseptica</name>
    <dbReference type="NCBI Taxonomy" id="218491"/>
    <lineage>
        <taxon>Bacteria</taxon>
        <taxon>Pseudomonadati</taxon>
        <taxon>Pseudomonadota</taxon>
        <taxon>Gammaproteobacteria</taxon>
        <taxon>Enterobacterales</taxon>
        <taxon>Pectobacteriaceae</taxon>
        <taxon>Pectobacterium</taxon>
    </lineage>
</organism>
<sequence>MLRKSIQGGFMYKNNDEAIDLEAKRLLDNGIYTDLEQAYGEAEKIITEVRVEFKKKQEKQQFRSRIKSIKRALSDDEFRSNVPYNHRNQWRK</sequence>
<dbReference type="KEGG" id="eca:ECA2895"/>